<protein>
    <submittedName>
        <fullName evidence="1">Uncharacterized protein</fullName>
    </submittedName>
</protein>
<dbReference type="Proteomes" id="UP001185028">
    <property type="component" value="Unassembled WGS sequence"/>
</dbReference>
<proteinExistence type="predicted"/>
<gene>
    <name evidence="1" type="ORF">JOC58_001866</name>
</gene>
<dbReference type="EMBL" id="JAVDQH010000006">
    <property type="protein sequence ID" value="MDR6243973.1"/>
    <property type="molecule type" value="Genomic_DNA"/>
</dbReference>
<reference evidence="1 2" key="1">
    <citation type="submission" date="2023-07" db="EMBL/GenBank/DDBJ databases">
        <title>Genomic Encyclopedia of Type Strains, Phase IV (KMG-IV): sequencing the most valuable type-strain genomes for metagenomic binning, comparative biology and taxonomic classification.</title>
        <authorList>
            <person name="Goeker M."/>
        </authorList>
    </citation>
    <scope>NUCLEOTIDE SEQUENCE [LARGE SCALE GENOMIC DNA]</scope>
    <source>
        <strain evidence="1 2">DSM 22170</strain>
    </source>
</reference>
<sequence length="228" mass="26148">MRGQKEAIRKQFYTQLGALIAEHNYIPVKSYSTTDYAFLKKAHPDVDWHLDSHLSHAQPPYTVFSTLGCRYVAAMERLNEFLNKHEITAISHPTVGFGSWVSKYAPTEKLSTVTDDRKLLNVTADNIEEAARQACEQIMMAESAYLLPRVDQSKVVEEYLTKRTHQWPGGDLFNCCVTIISYGLLTEDPVLIKRGVERTFEILNKPNYSQRNREFFEAVRDAVHKDFG</sequence>
<accession>A0ABU1IXL0</accession>
<keyword evidence="2" id="KW-1185">Reference proteome</keyword>
<organism evidence="1 2">
    <name type="scientific">Paenibacillus hunanensis</name>
    <dbReference type="NCBI Taxonomy" id="539262"/>
    <lineage>
        <taxon>Bacteria</taxon>
        <taxon>Bacillati</taxon>
        <taxon>Bacillota</taxon>
        <taxon>Bacilli</taxon>
        <taxon>Bacillales</taxon>
        <taxon>Paenibacillaceae</taxon>
        <taxon>Paenibacillus</taxon>
    </lineage>
</organism>
<comment type="caution">
    <text evidence="1">The sequence shown here is derived from an EMBL/GenBank/DDBJ whole genome shotgun (WGS) entry which is preliminary data.</text>
</comment>
<evidence type="ECO:0000313" key="2">
    <source>
        <dbReference type="Proteomes" id="UP001185028"/>
    </source>
</evidence>
<evidence type="ECO:0000313" key="1">
    <source>
        <dbReference type="EMBL" id="MDR6243973.1"/>
    </source>
</evidence>
<name>A0ABU1IXL0_9BACL</name>
<dbReference type="RefSeq" id="WP_188775888.1">
    <property type="nucleotide sequence ID" value="NZ_BMMB01000005.1"/>
</dbReference>